<dbReference type="InterPro" id="IPR037522">
    <property type="entry name" value="HD_GYP_dom"/>
</dbReference>
<dbReference type="Pfam" id="PF13487">
    <property type="entry name" value="HD_5"/>
    <property type="match status" value="1"/>
</dbReference>
<organism evidence="2 3">
    <name type="scientific">Actimicrobium antarcticum</name>
    <dbReference type="NCBI Taxonomy" id="1051899"/>
    <lineage>
        <taxon>Bacteria</taxon>
        <taxon>Pseudomonadati</taxon>
        <taxon>Pseudomonadota</taxon>
        <taxon>Betaproteobacteria</taxon>
        <taxon>Burkholderiales</taxon>
        <taxon>Oxalobacteraceae</taxon>
        <taxon>Actimicrobium</taxon>
    </lineage>
</organism>
<protein>
    <recommendedName>
        <fullName evidence="1">HD-GYP domain-containing protein</fullName>
    </recommendedName>
</protein>
<dbReference type="RefSeq" id="WP_344763551.1">
    <property type="nucleotide sequence ID" value="NZ_BAAAZE010000008.1"/>
</dbReference>
<dbReference type="PANTHER" id="PTHR43155:SF2">
    <property type="entry name" value="CYCLIC DI-GMP PHOSPHODIESTERASE PA4108"/>
    <property type="match status" value="1"/>
</dbReference>
<sequence length="438" mass="48852">MALTNGFPQVVQPNVVPLVVDHVALPDQSPHYIQAVADLGEEREIVAHEDIYASNGMKLLAKGARINRQQAERLKMHKLQVPLDLVLSAEQTIDGSMLAADANRMFAEDPVMLRLAERSGDPQGFRQGLSALTLSRPLGFRLTVMREKRNGLYRHTLRVALITHAMAVRLDLTEMEKHDVLLAALCHDLGEMHTDPELLASDHRITSEQRRFIHVHPITSYVILQAMPDIPSATLQAVLHHHERIDGSGYPHGLTESEIHPLAKLLCVAEVMVGVVRRADRHRLDVILRLNQQRFDPAVLGVLRDLLRIGDSEKQAALPECDPSVHLTHVMAVIAAWPGVRDALAAQPSCGPSLGFLNERMSLLRSLVLQVGIDPENAEMLLELARGEREILIELHATLDELHWMMIDIANEAERRTALLDPLTRSIVFKLITVLRLG</sequence>
<reference evidence="3" key="1">
    <citation type="journal article" date="2019" name="Int. J. Syst. Evol. Microbiol.">
        <title>The Global Catalogue of Microorganisms (GCM) 10K type strain sequencing project: providing services to taxonomists for standard genome sequencing and annotation.</title>
        <authorList>
            <consortium name="The Broad Institute Genomics Platform"/>
            <consortium name="The Broad Institute Genome Sequencing Center for Infectious Disease"/>
            <person name="Wu L."/>
            <person name="Ma J."/>
        </authorList>
    </citation>
    <scope>NUCLEOTIDE SEQUENCE [LARGE SCALE GENOMIC DNA]</scope>
    <source>
        <strain evidence="3">JCM 16673</strain>
    </source>
</reference>
<dbReference type="CDD" id="cd00077">
    <property type="entry name" value="HDc"/>
    <property type="match status" value="1"/>
</dbReference>
<dbReference type="PROSITE" id="PS51832">
    <property type="entry name" value="HD_GYP"/>
    <property type="match status" value="1"/>
</dbReference>
<evidence type="ECO:0000313" key="2">
    <source>
        <dbReference type="EMBL" id="GAA4025447.1"/>
    </source>
</evidence>
<feature type="domain" description="HD-GYP" evidence="1">
    <location>
        <begin position="130"/>
        <end position="326"/>
    </location>
</feature>
<dbReference type="SUPFAM" id="SSF109604">
    <property type="entry name" value="HD-domain/PDEase-like"/>
    <property type="match status" value="1"/>
</dbReference>
<proteinExistence type="predicted"/>
<evidence type="ECO:0000313" key="3">
    <source>
        <dbReference type="Proteomes" id="UP001501353"/>
    </source>
</evidence>
<accession>A0ABP7TF58</accession>
<name>A0ABP7TF58_9BURK</name>
<keyword evidence="3" id="KW-1185">Reference proteome</keyword>
<dbReference type="PANTHER" id="PTHR43155">
    <property type="entry name" value="CYCLIC DI-GMP PHOSPHODIESTERASE PA4108-RELATED"/>
    <property type="match status" value="1"/>
</dbReference>
<dbReference type="Gene3D" id="1.10.3210.10">
    <property type="entry name" value="Hypothetical protein af1432"/>
    <property type="match status" value="1"/>
</dbReference>
<comment type="caution">
    <text evidence="2">The sequence shown here is derived from an EMBL/GenBank/DDBJ whole genome shotgun (WGS) entry which is preliminary data.</text>
</comment>
<dbReference type="Proteomes" id="UP001501353">
    <property type="component" value="Unassembled WGS sequence"/>
</dbReference>
<evidence type="ECO:0000259" key="1">
    <source>
        <dbReference type="PROSITE" id="PS51832"/>
    </source>
</evidence>
<gene>
    <name evidence="2" type="ORF">GCM10022212_24070</name>
</gene>
<dbReference type="SMART" id="SM00471">
    <property type="entry name" value="HDc"/>
    <property type="match status" value="1"/>
</dbReference>
<dbReference type="EMBL" id="BAAAZE010000008">
    <property type="protein sequence ID" value="GAA4025447.1"/>
    <property type="molecule type" value="Genomic_DNA"/>
</dbReference>
<dbReference type="InterPro" id="IPR003607">
    <property type="entry name" value="HD/PDEase_dom"/>
</dbReference>